<protein>
    <recommendedName>
        <fullName evidence="9">Leucine-rich repeat-containing N-terminal plant-type domain-containing protein</fullName>
    </recommendedName>
</protein>
<comment type="subcellular location">
    <subcellularLocation>
        <location evidence="2">Cell envelope</location>
    </subcellularLocation>
    <subcellularLocation>
        <location evidence="1">Membrane</location>
        <topology evidence="1">Single-pass membrane protein</topology>
    </subcellularLocation>
</comment>
<evidence type="ECO:0000256" key="7">
    <source>
        <dbReference type="ARBA" id="ARBA00023136"/>
    </source>
</evidence>
<keyword evidence="5" id="KW-0677">Repeat</keyword>
<dbReference type="FunFam" id="3.80.10.10:FF:000095">
    <property type="entry name" value="LRR receptor-like serine/threonine-protein kinase GSO1"/>
    <property type="match status" value="1"/>
</dbReference>
<dbReference type="GO" id="GO:0016020">
    <property type="term" value="C:membrane"/>
    <property type="evidence" value="ECO:0007669"/>
    <property type="project" value="UniProtKB-SubCell"/>
</dbReference>
<dbReference type="AlphaFoldDB" id="A0AAV1R5X8"/>
<dbReference type="InterPro" id="IPR032675">
    <property type="entry name" value="LRR_dom_sf"/>
</dbReference>
<evidence type="ECO:0000256" key="8">
    <source>
        <dbReference type="ARBA" id="ARBA00038043"/>
    </source>
</evidence>
<dbReference type="SMART" id="SM00369">
    <property type="entry name" value="LRR_TYP"/>
    <property type="match status" value="5"/>
</dbReference>
<dbReference type="Pfam" id="PF13855">
    <property type="entry name" value="LRR_8"/>
    <property type="match status" value="1"/>
</dbReference>
<reference evidence="10 11" key="1">
    <citation type="submission" date="2024-01" db="EMBL/GenBank/DDBJ databases">
        <authorList>
            <person name="Waweru B."/>
        </authorList>
    </citation>
    <scope>NUCLEOTIDE SEQUENCE [LARGE SCALE GENOMIC DNA]</scope>
</reference>
<dbReference type="InterPro" id="IPR001611">
    <property type="entry name" value="Leu-rich_rpt"/>
</dbReference>
<comment type="caution">
    <text evidence="10">The sequence shown here is derived from an EMBL/GenBank/DDBJ whole genome shotgun (WGS) entry which is preliminary data.</text>
</comment>
<dbReference type="EMBL" id="CAWUPB010000903">
    <property type="protein sequence ID" value="CAK7328823.1"/>
    <property type="molecule type" value="Genomic_DNA"/>
</dbReference>
<evidence type="ECO:0000256" key="3">
    <source>
        <dbReference type="ARBA" id="ARBA00022614"/>
    </source>
</evidence>
<keyword evidence="7" id="KW-0472">Membrane</keyword>
<evidence type="ECO:0000256" key="4">
    <source>
        <dbReference type="ARBA" id="ARBA00022692"/>
    </source>
</evidence>
<keyword evidence="11" id="KW-1185">Reference proteome</keyword>
<dbReference type="SUPFAM" id="SSF52047">
    <property type="entry name" value="RNI-like"/>
    <property type="match status" value="1"/>
</dbReference>
<dbReference type="Gene3D" id="3.80.10.10">
    <property type="entry name" value="Ribonuclease Inhibitor"/>
    <property type="match status" value="3"/>
</dbReference>
<evidence type="ECO:0000313" key="10">
    <source>
        <dbReference type="EMBL" id="CAK7328823.1"/>
    </source>
</evidence>
<dbReference type="Pfam" id="PF08263">
    <property type="entry name" value="LRRNT_2"/>
    <property type="match status" value="1"/>
</dbReference>
<evidence type="ECO:0000256" key="6">
    <source>
        <dbReference type="ARBA" id="ARBA00022989"/>
    </source>
</evidence>
<keyword evidence="6" id="KW-1133">Transmembrane helix</keyword>
<evidence type="ECO:0000259" key="9">
    <source>
        <dbReference type="Pfam" id="PF08263"/>
    </source>
</evidence>
<proteinExistence type="inferred from homology"/>
<comment type="similarity">
    <text evidence="8">Belongs to the polygalacturonase-inhibiting protein family.</text>
</comment>
<evidence type="ECO:0000256" key="2">
    <source>
        <dbReference type="ARBA" id="ARBA00004196"/>
    </source>
</evidence>
<evidence type="ECO:0000313" key="11">
    <source>
        <dbReference type="Proteomes" id="UP001314170"/>
    </source>
</evidence>
<dbReference type="InterPro" id="IPR003591">
    <property type="entry name" value="Leu-rich_rpt_typical-subtyp"/>
</dbReference>
<feature type="domain" description="Leucine-rich repeat-containing N-terminal plant-type" evidence="9">
    <location>
        <begin position="70"/>
        <end position="107"/>
    </location>
</feature>
<dbReference type="InterPro" id="IPR013210">
    <property type="entry name" value="LRR_N_plant-typ"/>
</dbReference>
<dbReference type="PANTHER" id="PTHR48059:SF19">
    <property type="entry name" value="RECEPTOR-LIKE PROTEIN KINASE 5"/>
    <property type="match status" value="1"/>
</dbReference>
<dbReference type="Pfam" id="PF00560">
    <property type="entry name" value="LRR_1"/>
    <property type="match status" value="4"/>
</dbReference>
<dbReference type="InterPro" id="IPR051848">
    <property type="entry name" value="PGIP"/>
</dbReference>
<dbReference type="Proteomes" id="UP001314170">
    <property type="component" value="Unassembled WGS sequence"/>
</dbReference>
<name>A0AAV1R5X8_9ROSI</name>
<organism evidence="10 11">
    <name type="scientific">Dovyalis caffra</name>
    <dbReference type="NCBI Taxonomy" id="77055"/>
    <lineage>
        <taxon>Eukaryota</taxon>
        <taxon>Viridiplantae</taxon>
        <taxon>Streptophyta</taxon>
        <taxon>Embryophyta</taxon>
        <taxon>Tracheophyta</taxon>
        <taxon>Spermatophyta</taxon>
        <taxon>Magnoliopsida</taxon>
        <taxon>eudicotyledons</taxon>
        <taxon>Gunneridae</taxon>
        <taxon>Pentapetalae</taxon>
        <taxon>rosids</taxon>
        <taxon>fabids</taxon>
        <taxon>Malpighiales</taxon>
        <taxon>Salicaceae</taxon>
        <taxon>Flacourtieae</taxon>
        <taxon>Dovyalis</taxon>
    </lineage>
</organism>
<accession>A0AAV1R5X8</accession>
<dbReference type="PANTHER" id="PTHR48059">
    <property type="entry name" value="POLYGALACTURONASE INHIBITOR 1"/>
    <property type="match status" value="1"/>
</dbReference>
<sequence length="519" mass="56692">MPIAEGTWVRWLKAIRRRALNENPINLPSLPMPSCISACKINMKLLSILLFSILFIFPSFQHASAACHVDDEAGLLAFKSGITHDPSGILSSWKPGTDCCSWAGITCLADNRVTALSLYGQPDKPNGYLTGTISPSLVKVQNLDGIYIQNHNITGKFPDLLFGLPKLKFVYIESNKLSGPLPTNIGKMTQLEALGLSGNQFTGSIPSSISKLTLLTQLKLGNNRLTGPIPVGINKLTKLTFLSLQNNKLTGTIPDFFASFTNLRILELSHNKFSGKIPNSIASLAPNLGYLELGHNALIGTIPSFLGKFTALDTLDLSWNNLTGTVPKSFGNLTKIFNLDLSHNSLVDPFPVMNVKGIESLDLSYNNFNLMQIPNWVTSSPIIYSLKLAKCGIKMNLNDWKPKETYFYDYIDLSYNDISGSPVGLLNKTDYLVGFWASGNKLRFDLGSLKIVETLKILKLSRNLIYGKVPKSVSGLESLNLSYNHLCGQLPATKFPASAFVGNDCLCGSPLPPCKVNGK</sequence>
<gene>
    <name evidence="10" type="ORF">DCAF_LOCUS6566</name>
</gene>
<keyword evidence="4" id="KW-0812">Transmembrane</keyword>
<evidence type="ECO:0000256" key="1">
    <source>
        <dbReference type="ARBA" id="ARBA00004167"/>
    </source>
</evidence>
<evidence type="ECO:0000256" key="5">
    <source>
        <dbReference type="ARBA" id="ARBA00022737"/>
    </source>
</evidence>
<keyword evidence="3" id="KW-0433">Leucine-rich repeat</keyword>